<accession>A0AAD5WQD1</accession>
<dbReference type="Proteomes" id="UP001201980">
    <property type="component" value="Unassembled WGS sequence"/>
</dbReference>
<protein>
    <submittedName>
        <fullName evidence="1">Uncharacterized protein</fullName>
    </submittedName>
</protein>
<gene>
    <name evidence="1" type="ORF">MKZ38_005279</name>
</gene>
<dbReference type="AlphaFoldDB" id="A0AAD5WQD1"/>
<keyword evidence="2" id="KW-1185">Reference proteome</keyword>
<sequence>MDFTIAPKCKPARMLWKFGKPGNMQDVVAQCRKHKSSTTAVGYAVRKSMLDDENISSIGKYPYETQHVFLDGEGKEDTLKVHTCILNSPAPTLAWPSCTFLSRLREINYGSMHKLEESSGQKVIDMFVSVVENVNIVGRT</sequence>
<evidence type="ECO:0000313" key="1">
    <source>
        <dbReference type="EMBL" id="KAJ2896709.1"/>
    </source>
</evidence>
<organism evidence="1 2">
    <name type="scientific">Zalerion maritima</name>
    <dbReference type="NCBI Taxonomy" id="339359"/>
    <lineage>
        <taxon>Eukaryota</taxon>
        <taxon>Fungi</taxon>
        <taxon>Dikarya</taxon>
        <taxon>Ascomycota</taxon>
        <taxon>Pezizomycotina</taxon>
        <taxon>Sordariomycetes</taxon>
        <taxon>Lulworthiomycetidae</taxon>
        <taxon>Lulworthiales</taxon>
        <taxon>Lulworthiaceae</taxon>
        <taxon>Zalerion</taxon>
    </lineage>
</organism>
<reference evidence="1" key="1">
    <citation type="submission" date="2022-07" db="EMBL/GenBank/DDBJ databases">
        <title>Draft genome sequence of Zalerion maritima ATCC 34329, a (micro)plastics degrading marine fungus.</title>
        <authorList>
            <person name="Paco A."/>
            <person name="Goncalves M.F.M."/>
            <person name="Rocha-Santos T.A.P."/>
            <person name="Alves A."/>
        </authorList>
    </citation>
    <scope>NUCLEOTIDE SEQUENCE</scope>
    <source>
        <strain evidence="1">ATCC 34329</strain>
    </source>
</reference>
<proteinExistence type="predicted"/>
<comment type="caution">
    <text evidence="1">The sequence shown here is derived from an EMBL/GenBank/DDBJ whole genome shotgun (WGS) entry which is preliminary data.</text>
</comment>
<dbReference type="EMBL" id="JAKWBI020000316">
    <property type="protein sequence ID" value="KAJ2896709.1"/>
    <property type="molecule type" value="Genomic_DNA"/>
</dbReference>
<evidence type="ECO:0000313" key="2">
    <source>
        <dbReference type="Proteomes" id="UP001201980"/>
    </source>
</evidence>
<name>A0AAD5WQD1_9PEZI</name>